<evidence type="ECO:0000313" key="1">
    <source>
        <dbReference type="EMBL" id="SFD09564.1"/>
    </source>
</evidence>
<dbReference type="EMBL" id="FOMH01000004">
    <property type="protein sequence ID" value="SFD09564.1"/>
    <property type="molecule type" value="Genomic_DNA"/>
</dbReference>
<protein>
    <submittedName>
        <fullName evidence="1">Uncharacterized protein</fullName>
    </submittedName>
</protein>
<evidence type="ECO:0000313" key="2">
    <source>
        <dbReference type="Proteomes" id="UP000199672"/>
    </source>
</evidence>
<gene>
    <name evidence="1" type="ORF">SAMN05216297_104178</name>
</gene>
<dbReference type="OrthoDB" id="1337113at2"/>
<dbReference type="Proteomes" id="UP000199672">
    <property type="component" value="Unassembled WGS sequence"/>
</dbReference>
<proteinExistence type="predicted"/>
<dbReference type="RefSeq" id="WP_091492580.1">
    <property type="nucleotide sequence ID" value="NZ_FOMH01000004.1"/>
</dbReference>
<name>A0A1I1PI90_9FLAO</name>
<organism evidence="1 2">
    <name type="scientific">Flavobacterium phragmitis</name>
    <dbReference type="NCBI Taxonomy" id="739143"/>
    <lineage>
        <taxon>Bacteria</taxon>
        <taxon>Pseudomonadati</taxon>
        <taxon>Bacteroidota</taxon>
        <taxon>Flavobacteriia</taxon>
        <taxon>Flavobacteriales</taxon>
        <taxon>Flavobacteriaceae</taxon>
        <taxon>Flavobacterium</taxon>
    </lineage>
</organism>
<reference evidence="2" key="1">
    <citation type="submission" date="2016-10" db="EMBL/GenBank/DDBJ databases">
        <authorList>
            <person name="Varghese N."/>
            <person name="Submissions S."/>
        </authorList>
    </citation>
    <scope>NUCLEOTIDE SEQUENCE [LARGE SCALE GENOMIC DNA]</scope>
    <source>
        <strain evidence="2">CGMCC 1.10370</strain>
    </source>
</reference>
<keyword evidence="2" id="KW-1185">Reference proteome</keyword>
<dbReference type="AlphaFoldDB" id="A0A1I1PI90"/>
<sequence>MGLDYDYRIYIKKENLKRALKIIYERSDKERVSFEIINDQLYKVNKYADGEISKTLLENFGINQNVDTCILVEEDNAIIEYYLYDLTQNYQPNSLDESDFIDFYKSGDNKWWIGNVEIYINDYSSKMENCIELQFWAVTSSMSQLFAKSISVDKYFKELCSATEADYGCIYMENSGYRLIWAKGKEYSLTVPILWNNFEEHGFVKVISDILKI</sequence>
<accession>A0A1I1PI90</accession>